<dbReference type="GO" id="GO:0016799">
    <property type="term" value="F:hydrolase activity, hydrolyzing N-glycosyl compounds"/>
    <property type="evidence" value="ECO:0007669"/>
    <property type="project" value="InterPro"/>
</dbReference>
<evidence type="ECO:0000313" key="5">
    <source>
        <dbReference type="Proteomes" id="UP001362999"/>
    </source>
</evidence>
<feature type="signal peptide" evidence="1">
    <location>
        <begin position="1"/>
        <end position="19"/>
    </location>
</feature>
<dbReference type="InterPro" id="IPR036452">
    <property type="entry name" value="Ribo_hydro-like"/>
</dbReference>
<dbReference type="AlphaFoldDB" id="A0AAW0DJV6"/>
<protein>
    <submittedName>
        <fullName evidence="4">Cellulose-binding protein</fullName>
    </submittedName>
</protein>
<dbReference type="Proteomes" id="UP001362999">
    <property type="component" value="Unassembled WGS sequence"/>
</dbReference>
<evidence type="ECO:0000259" key="2">
    <source>
        <dbReference type="Pfam" id="PF07632"/>
    </source>
</evidence>
<keyword evidence="1" id="KW-0732">Signal</keyword>
<keyword evidence="5" id="KW-1185">Reference proteome</keyword>
<evidence type="ECO:0000256" key="1">
    <source>
        <dbReference type="SAM" id="SignalP"/>
    </source>
</evidence>
<evidence type="ECO:0000313" key="4">
    <source>
        <dbReference type="EMBL" id="KAK7051744.1"/>
    </source>
</evidence>
<dbReference type="EMBL" id="JAWWNJ010000007">
    <property type="protein sequence ID" value="KAK7051744.1"/>
    <property type="molecule type" value="Genomic_DNA"/>
</dbReference>
<dbReference type="InterPro" id="IPR048527">
    <property type="entry name" value="Sde182_C"/>
</dbReference>
<evidence type="ECO:0000259" key="3">
    <source>
        <dbReference type="Pfam" id="PF21027"/>
    </source>
</evidence>
<gene>
    <name evidence="4" type="ORF">R3P38DRAFT_2602953</name>
</gene>
<sequence>MRRCFLPILLCALSSLAHAALQTGGLCENARFANKPRVFVMTDISNEPDDQMSLVRLLTHANELDLVNIAAVTSVWLNDTTDAPTILDVITAYGEVVDNLNANVPEAGKYPSAVDLADRVVVGHPVYGLAALKEPEPSNASRALVSAVDASDEPLWVLGWGGANVLAEALNTIKTSRHEDEIADFVRKLRVYTISDQDNSGPWIRWNFPTIFYIVSIHGFSEYGIPTWIGISGEVLRPFDAGGPDTSLVTNEWLEEHIRLGPLGAKYLNWSFIMEGDTPSFLGLLPNGLNAPEHPEWGGWGGRYILADASGETGTFSDASDFAIGVNNETFLSKYASVWRWREAFQWDFAARMGWSVDVDADADSDEAQVNHHPVVVVNDTCGFEALQLDYSLGESVVIDARASWDPDGDELSFDWFHYREPTIRLEGNIPRVSPNVTFTALDEGGGLVEATPNDNLTFHIILTVKDVRSTGMNLTAYRRIVLNPIQAA</sequence>
<organism evidence="4 5">
    <name type="scientific">Favolaschia claudopus</name>
    <dbReference type="NCBI Taxonomy" id="2862362"/>
    <lineage>
        <taxon>Eukaryota</taxon>
        <taxon>Fungi</taxon>
        <taxon>Dikarya</taxon>
        <taxon>Basidiomycota</taxon>
        <taxon>Agaricomycotina</taxon>
        <taxon>Agaricomycetes</taxon>
        <taxon>Agaricomycetidae</taxon>
        <taxon>Agaricales</taxon>
        <taxon>Marasmiineae</taxon>
        <taxon>Mycenaceae</taxon>
        <taxon>Favolaschia</taxon>
    </lineage>
</organism>
<feature type="chain" id="PRO_5043776889" evidence="1">
    <location>
        <begin position="20"/>
        <end position="489"/>
    </location>
</feature>
<comment type="caution">
    <text evidence="4">The sequence shown here is derived from an EMBL/GenBank/DDBJ whole genome shotgun (WGS) entry which is preliminary data.</text>
</comment>
<reference evidence="4 5" key="1">
    <citation type="journal article" date="2024" name="J Genomics">
        <title>Draft genome sequencing and assembly of Favolaschia claudopus CIRM-BRFM 2984 isolated from oak limbs.</title>
        <authorList>
            <person name="Navarro D."/>
            <person name="Drula E."/>
            <person name="Chaduli D."/>
            <person name="Cazenave R."/>
            <person name="Ahrendt S."/>
            <person name="Wang J."/>
            <person name="Lipzen A."/>
            <person name="Daum C."/>
            <person name="Barry K."/>
            <person name="Grigoriev I.V."/>
            <person name="Favel A."/>
            <person name="Rosso M.N."/>
            <person name="Martin F."/>
        </authorList>
    </citation>
    <scope>NUCLEOTIDE SEQUENCE [LARGE SCALE GENOMIC DNA]</scope>
    <source>
        <strain evidence="4 5">CIRM-BRFM 2984</strain>
    </source>
</reference>
<accession>A0AAW0DJV6</accession>
<feature type="domain" description="Cellulose-binding Sde182 nucleoside hydrolase-like" evidence="2">
    <location>
        <begin position="37"/>
        <end position="304"/>
    </location>
</feature>
<proteinExistence type="predicted"/>
<dbReference type="InterPro" id="IPR011483">
    <property type="entry name" value="Sde182_NH-like"/>
</dbReference>
<dbReference type="Pfam" id="PF07632">
    <property type="entry name" value="Sde182_NH-like"/>
    <property type="match status" value="1"/>
</dbReference>
<dbReference type="Pfam" id="PF21027">
    <property type="entry name" value="Sde0182_C"/>
    <property type="match status" value="1"/>
</dbReference>
<dbReference type="Gene3D" id="2.60.40.10">
    <property type="entry name" value="Immunoglobulins"/>
    <property type="match status" value="1"/>
</dbReference>
<dbReference type="Gene3D" id="3.90.245.10">
    <property type="entry name" value="Ribonucleoside hydrolase-like"/>
    <property type="match status" value="1"/>
</dbReference>
<name>A0AAW0DJV6_9AGAR</name>
<dbReference type="InterPro" id="IPR013783">
    <property type="entry name" value="Ig-like_fold"/>
</dbReference>
<feature type="domain" description="Cellulose-binding Sde182 C-terminal" evidence="3">
    <location>
        <begin position="397"/>
        <end position="484"/>
    </location>
</feature>